<dbReference type="AlphaFoldDB" id="A0A9N8ZHP9"/>
<organism evidence="2 3">
    <name type="scientific">Ambispora leptoticha</name>
    <dbReference type="NCBI Taxonomy" id="144679"/>
    <lineage>
        <taxon>Eukaryota</taxon>
        <taxon>Fungi</taxon>
        <taxon>Fungi incertae sedis</taxon>
        <taxon>Mucoromycota</taxon>
        <taxon>Glomeromycotina</taxon>
        <taxon>Glomeromycetes</taxon>
        <taxon>Archaeosporales</taxon>
        <taxon>Ambisporaceae</taxon>
        <taxon>Ambispora</taxon>
    </lineage>
</organism>
<evidence type="ECO:0000256" key="1">
    <source>
        <dbReference type="SAM" id="MobiDB-lite"/>
    </source>
</evidence>
<sequence length="80" mass="9291">MTPRGSPENTTKHISHLSPVTEPSNEDIWVYNSHYSPKNSFIYLFSNTSGNNKEYKPHWIYPFCFPLSDDLPALMELTEQ</sequence>
<gene>
    <name evidence="2" type="ORF">ALEPTO_LOCUS3239</name>
</gene>
<comment type="caution">
    <text evidence="2">The sequence shown here is derived from an EMBL/GenBank/DDBJ whole genome shotgun (WGS) entry which is preliminary data.</text>
</comment>
<name>A0A9N8ZHP9_9GLOM</name>
<evidence type="ECO:0000313" key="3">
    <source>
        <dbReference type="Proteomes" id="UP000789508"/>
    </source>
</evidence>
<dbReference type="EMBL" id="CAJVPS010000581">
    <property type="protein sequence ID" value="CAG8496137.1"/>
    <property type="molecule type" value="Genomic_DNA"/>
</dbReference>
<accession>A0A9N8ZHP9</accession>
<proteinExistence type="predicted"/>
<evidence type="ECO:0000313" key="2">
    <source>
        <dbReference type="EMBL" id="CAG8496137.1"/>
    </source>
</evidence>
<protein>
    <submittedName>
        <fullName evidence="2">9787_t:CDS:1</fullName>
    </submittedName>
</protein>
<reference evidence="2" key="1">
    <citation type="submission" date="2021-06" db="EMBL/GenBank/DDBJ databases">
        <authorList>
            <person name="Kallberg Y."/>
            <person name="Tangrot J."/>
            <person name="Rosling A."/>
        </authorList>
    </citation>
    <scope>NUCLEOTIDE SEQUENCE</scope>
    <source>
        <strain evidence="2">FL130A</strain>
    </source>
</reference>
<dbReference type="Proteomes" id="UP000789508">
    <property type="component" value="Unassembled WGS sequence"/>
</dbReference>
<keyword evidence="3" id="KW-1185">Reference proteome</keyword>
<feature type="region of interest" description="Disordered" evidence="1">
    <location>
        <begin position="1"/>
        <end position="20"/>
    </location>
</feature>